<dbReference type="GO" id="GO:0009279">
    <property type="term" value="C:cell outer membrane"/>
    <property type="evidence" value="ECO:0007669"/>
    <property type="project" value="UniProtKB-SubCell"/>
</dbReference>
<evidence type="ECO:0000256" key="3">
    <source>
        <dbReference type="ARBA" id="ARBA00023237"/>
    </source>
</evidence>
<dbReference type="InterPro" id="IPR011047">
    <property type="entry name" value="Quinoprotein_ADH-like_sf"/>
</dbReference>
<reference evidence="6 7" key="1">
    <citation type="journal article" date="2018" name="Int. J. Syst. Evol. Microbiol.">
        <title>Mesosutterella multiformis gen. nov., sp. nov., a member of the family Sutterellaceae and Sutterella megalosphaeroides sp. nov., isolated from human faeces.</title>
        <authorList>
            <person name="Sakamoto M."/>
            <person name="Ikeyama N."/>
            <person name="Kunihiro T."/>
            <person name="Iino T."/>
            <person name="Yuki M."/>
            <person name="Ohkuma M."/>
        </authorList>
    </citation>
    <scope>NUCLEOTIDE SEQUENCE [LARGE SCALE GENOMIC DNA]</scope>
    <source>
        <strain evidence="6 7">6FBBBH3</strain>
    </source>
</reference>
<dbReference type="KEGG" id="sutt:SUTMEG_19530"/>
<dbReference type="Gene3D" id="2.130.10.10">
    <property type="entry name" value="YVTN repeat-like/Quinoprotein amine dehydrogenase"/>
    <property type="match status" value="1"/>
</dbReference>
<dbReference type="NCBIfam" id="TIGR03300">
    <property type="entry name" value="assembly_YfgL"/>
    <property type="match status" value="1"/>
</dbReference>
<comment type="function">
    <text evidence="4">Part of the outer membrane protein assembly complex, which is involved in assembly and insertion of beta-barrel proteins into the outer membrane.</text>
</comment>
<dbReference type="Pfam" id="PF13360">
    <property type="entry name" value="PQQ_2"/>
    <property type="match status" value="1"/>
</dbReference>
<dbReference type="InterPro" id="IPR018391">
    <property type="entry name" value="PQQ_b-propeller_rpt"/>
</dbReference>
<dbReference type="OrthoDB" id="5173551at2"/>
<dbReference type="HAMAP" id="MF_00923">
    <property type="entry name" value="OM_assembly_BamB"/>
    <property type="match status" value="1"/>
</dbReference>
<keyword evidence="2 4" id="KW-0472">Membrane</keyword>
<keyword evidence="7" id="KW-1185">Reference proteome</keyword>
<dbReference type="EMBL" id="AP018786">
    <property type="protein sequence ID" value="BBF24062.1"/>
    <property type="molecule type" value="Genomic_DNA"/>
</dbReference>
<dbReference type="PANTHER" id="PTHR34512:SF30">
    <property type="entry name" value="OUTER MEMBRANE PROTEIN ASSEMBLY FACTOR BAMB"/>
    <property type="match status" value="1"/>
</dbReference>
<feature type="chain" id="PRO_5016472960" description="Outer membrane protein assembly factor BamB" evidence="4">
    <location>
        <begin position="23"/>
        <end position="383"/>
    </location>
</feature>
<organism evidence="6 7">
    <name type="scientific">Sutterella megalosphaeroides</name>
    <dbReference type="NCBI Taxonomy" id="2494234"/>
    <lineage>
        <taxon>Bacteria</taxon>
        <taxon>Pseudomonadati</taxon>
        <taxon>Pseudomonadota</taxon>
        <taxon>Betaproteobacteria</taxon>
        <taxon>Burkholderiales</taxon>
        <taxon>Sutterellaceae</taxon>
        <taxon>Sutterella</taxon>
    </lineage>
</organism>
<feature type="signal peptide" evidence="4">
    <location>
        <begin position="1"/>
        <end position="22"/>
    </location>
</feature>
<comment type="subunit">
    <text evidence="4">Part of the Bam complex.</text>
</comment>
<evidence type="ECO:0000313" key="7">
    <source>
        <dbReference type="Proteomes" id="UP000271003"/>
    </source>
</evidence>
<dbReference type="SUPFAM" id="SSF50998">
    <property type="entry name" value="Quinoprotein alcohol dehydrogenase-like"/>
    <property type="match status" value="1"/>
</dbReference>
<dbReference type="PANTHER" id="PTHR34512">
    <property type="entry name" value="CELL SURFACE PROTEIN"/>
    <property type="match status" value="1"/>
</dbReference>
<dbReference type="AlphaFoldDB" id="A0A2Z6ICM5"/>
<evidence type="ECO:0000259" key="5">
    <source>
        <dbReference type="Pfam" id="PF13360"/>
    </source>
</evidence>
<gene>
    <name evidence="4 6" type="primary">bamB</name>
    <name evidence="6" type="ORF">SUTMEG_19530</name>
</gene>
<feature type="domain" description="Pyrrolo-quinoline quinone repeat" evidence="5">
    <location>
        <begin position="76"/>
        <end position="305"/>
    </location>
</feature>
<proteinExistence type="inferred from homology"/>
<dbReference type="RefSeq" id="WP_120177611.1">
    <property type="nucleotide sequence ID" value="NZ_AP018786.1"/>
</dbReference>
<dbReference type="InterPro" id="IPR017687">
    <property type="entry name" value="BamB"/>
</dbReference>
<keyword evidence="3 4" id="KW-0998">Cell outer membrane</keyword>
<sequence length="383" mass="40805" precursor="true">MSFNHVLTRLAAAALLTLPLAGCGLFSSSDTHEPAELQDITPKTTARVLWRVNVGEGASRSLAPAVTDNAVYAAGEDEIYRLDRQTGDVVWRAKAKGRITAGIGTDGNYVAVGTERGEVEVFDAEGKFVWSATLSSDIDVPPLVGAGRVVVKSSDTRITGFDLITGARVWRYQGQVPALTLKVFSQMTWSPAGVLIGQANGRLLALNPNDGKVVFDAVIGQAKGITEVERLIDVVGRPWVDNELMCAATFQGNVVCMQTQNGRTVWAAPVDAVTGPVADARMVYEVDDAGRVHAFNRTNGREAWVNDTMLYRSVSTPIRVGSTLAVGDYEGYVTFLNPATGEAVARTSLSGAITSPAAQYGYGAIFQTIEGDVAHIVEEPLGE</sequence>
<evidence type="ECO:0000256" key="2">
    <source>
        <dbReference type="ARBA" id="ARBA00023136"/>
    </source>
</evidence>
<name>A0A2Z6ICM5_9BURK</name>
<dbReference type="Proteomes" id="UP000271003">
    <property type="component" value="Chromosome"/>
</dbReference>
<comment type="subcellular location">
    <subcellularLocation>
        <location evidence="4">Cell outer membrane</location>
    </subcellularLocation>
</comment>
<dbReference type="SMART" id="SM00564">
    <property type="entry name" value="PQQ"/>
    <property type="match status" value="6"/>
</dbReference>
<evidence type="ECO:0000313" key="6">
    <source>
        <dbReference type="EMBL" id="BBF24062.1"/>
    </source>
</evidence>
<evidence type="ECO:0000256" key="4">
    <source>
        <dbReference type="HAMAP-Rule" id="MF_00923"/>
    </source>
</evidence>
<dbReference type="InterPro" id="IPR015943">
    <property type="entry name" value="WD40/YVTN_repeat-like_dom_sf"/>
</dbReference>
<comment type="similarity">
    <text evidence="4">Belongs to the BamB family.</text>
</comment>
<dbReference type="GO" id="GO:0043165">
    <property type="term" value="P:Gram-negative-bacterium-type cell outer membrane assembly"/>
    <property type="evidence" value="ECO:0007669"/>
    <property type="project" value="UniProtKB-UniRule"/>
</dbReference>
<evidence type="ECO:0000256" key="1">
    <source>
        <dbReference type="ARBA" id="ARBA00022729"/>
    </source>
</evidence>
<dbReference type="InterPro" id="IPR002372">
    <property type="entry name" value="PQQ_rpt_dom"/>
</dbReference>
<accession>A0A2Z6ICM5</accession>
<protein>
    <recommendedName>
        <fullName evidence="4">Outer membrane protein assembly factor BamB</fullName>
    </recommendedName>
</protein>
<keyword evidence="1 4" id="KW-0732">Signal</keyword>
<dbReference type="GO" id="GO:0051205">
    <property type="term" value="P:protein insertion into membrane"/>
    <property type="evidence" value="ECO:0007669"/>
    <property type="project" value="UniProtKB-UniRule"/>
</dbReference>